<evidence type="ECO:0000313" key="3">
    <source>
        <dbReference type="Proteomes" id="UP000215452"/>
    </source>
</evidence>
<protein>
    <recommendedName>
        <fullName evidence="4">Adhesin like-protein P146</fullName>
    </recommendedName>
</protein>
<sequence length="665" mass="75118">MAKNNKNSLLVTATAIVGVAVFATTVGLVTRIRYKGENPRAELESLVSKVQNVAFKSDVFDNSTTYKQIKALLFDETGKLRPGIDLNKFISFYTAVNSKVQKFEVSFAPNKPFFEFINLIPDDKNQTFTLQFRAKHQLDNNYTAYSSILSKKIAYAQRSQFALADFNANHRKITKSFQTNIQNLRETDFSVDFSSSQTSLASQKIPFLTRVEDFAADINKSGNQEEAISRISKYFPDFQRYIHELKDDPNNVLPFKKGKIFDFSITRRAGTNDFISLSANSEPSFLIKARLTNEAKFELRGLNIEEAEMLEEIKLVPVDQFVVNLETDLKPGQAPEKSQKPQSEQTEIKKTYFAEIDKILSKITMRKLQLSDFKVAPQTSSSQPKQVKASVSAWSNLDQGQENKILVPVSQQSSNPQQQQQQQPQPQSQPQPQPQSQPQSQSQPNAQTQPKAQIQSSPKAPVQKPATPDPSKSFKIRTKRARDFLKEFNKTFYRSNKLKSQKLEEKINSEYLSNKIGIDLGVLKKYISNNQGIEYTFDIANAKIRDAQDGITSHIEIPVTISLWSSFFGDSDNVLLKSKTETFIIPYFQKETTSESKDQKVGHTQKELDLNQKLVYQLSELPGTSTQGSSGSSTQTEQIKEVKLPTLTAFISKQELEALIDGIRI</sequence>
<organism evidence="2 3">
    <name type="scientific">Mesomycoplasma hyopneumoniae</name>
    <name type="common">Mycoplasma hyopneumoniae</name>
    <dbReference type="NCBI Taxonomy" id="2099"/>
    <lineage>
        <taxon>Bacteria</taxon>
        <taxon>Bacillati</taxon>
        <taxon>Mycoplasmatota</taxon>
        <taxon>Mycoplasmoidales</taxon>
        <taxon>Metamycoplasmataceae</taxon>
        <taxon>Mesomycoplasma</taxon>
    </lineage>
</organism>
<reference evidence="2 3" key="1">
    <citation type="submission" date="2017-08" db="EMBL/GenBank/DDBJ databases">
        <title>The complete genome sequence of a Mycoplasma hyopneumoniae isolate in Korea.</title>
        <authorList>
            <person name="Han J."/>
            <person name="Lee N."/>
        </authorList>
    </citation>
    <scope>NUCLEOTIDE SEQUENCE [LARGE SCALE GENOMIC DNA]</scope>
    <source>
        <strain evidence="2 3">KM014</strain>
    </source>
</reference>
<accession>A0A223M929</accession>
<feature type="region of interest" description="Disordered" evidence="1">
    <location>
        <begin position="410"/>
        <end position="477"/>
    </location>
</feature>
<name>A0A223M929_MESHO</name>
<evidence type="ECO:0000313" key="2">
    <source>
        <dbReference type="EMBL" id="ASU14059.1"/>
    </source>
</evidence>
<proteinExistence type="predicted"/>
<dbReference type="Proteomes" id="UP000215452">
    <property type="component" value="Chromosome"/>
</dbReference>
<gene>
    <name evidence="2" type="ORF">CIB43_00146</name>
</gene>
<dbReference type="NCBIfam" id="NF045828">
    <property type="entry name" value="P97_adhes_Nterm"/>
    <property type="match status" value="1"/>
</dbReference>
<dbReference type="SUPFAM" id="SSF81995">
    <property type="entry name" value="beta-sandwich domain of Sec23/24"/>
    <property type="match status" value="1"/>
</dbReference>
<dbReference type="InterPro" id="IPR054789">
    <property type="entry name" value="P97_adhes_N"/>
</dbReference>
<feature type="compositionally biased region" description="Low complexity" evidence="1">
    <location>
        <begin position="436"/>
        <end position="450"/>
    </location>
</feature>
<dbReference type="EMBL" id="CP022714">
    <property type="protein sequence ID" value="ASU14059.1"/>
    <property type="molecule type" value="Genomic_DNA"/>
</dbReference>
<evidence type="ECO:0008006" key="4">
    <source>
        <dbReference type="Google" id="ProtNLM"/>
    </source>
</evidence>
<feature type="compositionally biased region" description="Low complexity" evidence="1">
    <location>
        <begin position="410"/>
        <end position="426"/>
    </location>
</feature>
<dbReference type="AlphaFoldDB" id="A0A223M929"/>
<evidence type="ECO:0000256" key="1">
    <source>
        <dbReference type="SAM" id="MobiDB-lite"/>
    </source>
</evidence>